<name>A0A210Q6J4_MIZYE</name>
<sequence length="254" mass="28910">MPSPLQSRNDHHFLMNPPIQFGTGTEPSSVIHYRGLTSANEETLSQEDQEINVELNESSDEYFDEIADVGVNGREELGTVFDESPQELLAIASNYPHSNVGQDTIRIRQQEKGENGQNRRDVIEVLQRRGYDISQIQTAMDKIWSEIPYSNLTPEAVHREIQTLQQEPSGKEVTTNVVMVGDGLNNEDMKKLKFENQYLRERSICKVCRIYDICIAFFPCGHQICCTDCFRNTNDKCDICQNPIDYGLAVQTDV</sequence>
<dbReference type="InterPro" id="IPR013083">
    <property type="entry name" value="Znf_RING/FYVE/PHD"/>
</dbReference>
<dbReference type="Pfam" id="PF13920">
    <property type="entry name" value="zf-C3HC4_3"/>
    <property type="match status" value="1"/>
</dbReference>
<dbReference type="OrthoDB" id="10251804at2759"/>
<evidence type="ECO:0000313" key="2">
    <source>
        <dbReference type="Proteomes" id="UP000242188"/>
    </source>
</evidence>
<evidence type="ECO:0000313" key="1">
    <source>
        <dbReference type="EMBL" id="OWF44362.1"/>
    </source>
</evidence>
<dbReference type="AlphaFoldDB" id="A0A210Q6J4"/>
<reference evidence="1 2" key="1">
    <citation type="journal article" date="2017" name="Nat. Ecol. Evol.">
        <title>Scallop genome provides insights into evolution of bilaterian karyotype and development.</title>
        <authorList>
            <person name="Wang S."/>
            <person name="Zhang J."/>
            <person name="Jiao W."/>
            <person name="Li J."/>
            <person name="Xun X."/>
            <person name="Sun Y."/>
            <person name="Guo X."/>
            <person name="Huan P."/>
            <person name="Dong B."/>
            <person name="Zhang L."/>
            <person name="Hu X."/>
            <person name="Sun X."/>
            <person name="Wang J."/>
            <person name="Zhao C."/>
            <person name="Wang Y."/>
            <person name="Wang D."/>
            <person name="Huang X."/>
            <person name="Wang R."/>
            <person name="Lv J."/>
            <person name="Li Y."/>
            <person name="Zhang Z."/>
            <person name="Liu B."/>
            <person name="Lu W."/>
            <person name="Hui Y."/>
            <person name="Liang J."/>
            <person name="Zhou Z."/>
            <person name="Hou R."/>
            <person name="Li X."/>
            <person name="Liu Y."/>
            <person name="Li H."/>
            <person name="Ning X."/>
            <person name="Lin Y."/>
            <person name="Zhao L."/>
            <person name="Xing Q."/>
            <person name="Dou J."/>
            <person name="Li Y."/>
            <person name="Mao J."/>
            <person name="Guo H."/>
            <person name="Dou H."/>
            <person name="Li T."/>
            <person name="Mu C."/>
            <person name="Jiang W."/>
            <person name="Fu Q."/>
            <person name="Fu X."/>
            <person name="Miao Y."/>
            <person name="Liu J."/>
            <person name="Yu Q."/>
            <person name="Li R."/>
            <person name="Liao H."/>
            <person name="Li X."/>
            <person name="Kong Y."/>
            <person name="Jiang Z."/>
            <person name="Chourrout D."/>
            <person name="Li R."/>
            <person name="Bao Z."/>
        </authorList>
    </citation>
    <scope>NUCLEOTIDE SEQUENCE [LARGE SCALE GENOMIC DNA]</scope>
    <source>
        <strain evidence="1 2">PY_sf001</strain>
    </source>
</reference>
<accession>A0A210Q6J4</accession>
<dbReference type="Gene3D" id="3.30.40.10">
    <property type="entry name" value="Zinc/RING finger domain, C3HC4 (zinc finger)"/>
    <property type="match status" value="1"/>
</dbReference>
<keyword evidence="2" id="KW-1185">Reference proteome</keyword>
<protein>
    <submittedName>
        <fullName evidence="1">Baculoviral IAP repeat-containing protein 3</fullName>
    </submittedName>
</protein>
<dbReference type="EMBL" id="NEDP02004812">
    <property type="protein sequence ID" value="OWF44362.1"/>
    <property type="molecule type" value="Genomic_DNA"/>
</dbReference>
<gene>
    <name evidence="1" type="ORF">KP79_PYT06677</name>
</gene>
<dbReference type="Proteomes" id="UP000242188">
    <property type="component" value="Unassembled WGS sequence"/>
</dbReference>
<organism evidence="1 2">
    <name type="scientific">Mizuhopecten yessoensis</name>
    <name type="common">Japanese scallop</name>
    <name type="synonym">Patinopecten yessoensis</name>
    <dbReference type="NCBI Taxonomy" id="6573"/>
    <lineage>
        <taxon>Eukaryota</taxon>
        <taxon>Metazoa</taxon>
        <taxon>Spiralia</taxon>
        <taxon>Lophotrochozoa</taxon>
        <taxon>Mollusca</taxon>
        <taxon>Bivalvia</taxon>
        <taxon>Autobranchia</taxon>
        <taxon>Pteriomorphia</taxon>
        <taxon>Pectinida</taxon>
        <taxon>Pectinoidea</taxon>
        <taxon>Pectinidae</taxon>
        <taxon>Mizuhopecten</taxon>
    </lineage>
</organism>
<proteinExistence type="predicted"/>
<comment type="caution">
    <text evidence="1">The sequence shown here is derived from an EMBL/GenBank/DDBJ whole genome shotgun (WGS) entry which is preliminary data.</text>
</comment>